<keyword evidence="3" id="KW-1185">Reference proteome</keyword>
<protein>
    <recommendedName>
        <fullName evidence="4">Transmembrane protein</fullName>
    </recommendedName>
</protein>
<accession>A2E3L9</accession>
<reference evidence="2" key="1">
    <citation type="submission" date="2006-10" db="EMBL/GenBank/DDBJ databases">
        <authorList>
            <person name="Amadeo P."/>
            <person name="Zhao Q."/>
            <person name="Wortman J."/>
            <person name="Fraser-Liggett C."/>
            <person name="Carlton J."/>
        </authorList>
    </citation>
    <scope>NUCLEOTIDE SEQUENCE</scope>
    <source>
        <strain evidence="2">G3</strain>
    </source>
</reference>
<dbReference type="InParanoid" id="A2E3L9"/>
<organism evidence="2 3">
    <name type="scientific">Trichomonas vaginalis (strain ATCC PRA-98 / G3)</name>
    <dbReference type="NCBI Taxonomy" id="412133"/>
    <lineage>
        <taxon>Eukaryota</taxon>
        <taxon>Metamonada</taxon>
        <taxon>Parabasalia</taxon>
        <taxon>Trichomonadida</taxon>
        <taxon>Trichomonadidae</taxon>
        <taxon>Trichomonas</taxon>
    </lineage>
</organism>
<dbReference type="AlphaFoldDB" id="A2E3L9"/>
<reference evidence="2" key="2">
    <citation type="journal article" date="2007" name="Science">
        <title>Draft genome sequence of the sexually transmitted pathogen Trichomonas vaginalis.</title>
        <authorList>
            <person name="Carlton J.M."/>
            <person name="Hirt R.P."/>
            <person name="Silva J.C."/>
            <person name="Delcher A.L."/>
            <person name="Schatz M."/>
            <person name="Zhao Q."/>
            <person name="Wortman J.R."/>
            <person name="Bidwell S.L."/>
            <person name="Alsmark U.C.M."/>
            <person name="Besteiro S."/>
            <person name="Sicheritz-Ponten T."/>
            <person name="Noel C.J."/>
            <person name="Dacks J.B."/>
            <person name="Foster P.G."/>
            <person name="Simillion C."/>
            <person name="Van de Peer Y."/>
            <person name="Miranda-Saavedra D."/>
            <person name="Barton G.J."/>
            <person name="Westrop G.D."/>
            <person name="Mueller S."/>
            <person name="Dessi D."/>
            <person name="Fiori P.L."/>
            <person name="Ren Q."/>
            <person name="Paulsen I."/>
            <person name="Zhang H."/>
            <person name="Bastida-Corcuera F.D."/>
            <person name="Simoes-Barbosa A."/>
            <person name="Brown M.T."/>
            <person name="Hayes R.D."/>
            <person name="Mukherjee M."/>
            <person name="Okumura C.Y."/>
            <person name="Schneider R."/>
            <person name="Smith A.J."/>
            <person name="Vanacova S."/>
            <person name="Villalvazo M."/>
            <person name="Haas B.J."/>
            <person name="Pertea M."/>
            <person name="Feldblyum T.V."/>
            <person name="Utterback T.R."/>
            <person name="Shu C.L."/>
            <person name="Osoegawa K."/>
            <person name="de Jong P.J."/>
            <person name="Hrdy I."/>
            <person name="Horvathova L."/>
            <person name="Zubacova Z."/>
            <person name="Dolezal P."/>
            <person name="Malik S.B."/>
            <person name="Logsdon J.M. Jr."/>
            <person name="Henze K."/>
            <person name="Gupta A."/>
            <person name="Wang C.C."/>
            <person name="Dunne R.L."/>
            <person name="Upcroft J.A."/>
            <person name="Upcroft P."/>
            <person name="White O."/>
            <person name="Salzberg S.L."/>
            <person name="Tang P."/>
            <person name="Chiu C.-H."/>
            <person name="Lee Y.-S."/>
            <person name="Embley T.M."/>
            <person name="Coombs G.H."/>
            <person name="Mottram J.C."/>
            <person name="Tachezy J."/>
            <person name="Fraser-Liggett C.M."/>
            <person name="Johnson P.J."/>
        </authorList>
    </citation>
    <scope>NUCLEOTIDE SEQUENCE [LARGE SCALE GENOMIC DNA]</scope>
    <source>
        <strain evidence="2">G3</strain>
    </source>
</reference>
<keyword evidence="1" id="KW-0812">Transmembrane</keyword>
<sequence length="433" mass="48604">MNYSITFLSLSRVKDTLINTAPTTSFRSFQFSRISVSKSVNKLFVFNSNNQNIAFLNSVFQNSYQRVITSGGLIIADKNYTNKLKATPNTNVEITNCRFSKCVDLGYQGGAIYIKDSALKCSHCSFVHCMAQQGGAIYVETTLKYDLFISDSCFMNCTATNKFETVLLMTNSIAGINNTVVFSALCYDDSIKHPSAAFSLHFSSAGQQVNYINSTDNYIQMQASLCSFTNPGATINVNYCQVINNTVISFFHHIFTLKDVKDRQVAFLRNCIIVSNNFSFIPITVYSSKNGRMNVTLLGCYFKSNVVAVNSIQYASSLILNITKSYFDVDPRQIFRYKEYNFTQKSKVTYKPQDIQATVDIYNDFISGYCDIDYFADVSLKSKLPIGRTISIALGILAIIIIIALGVQWLISARKKKRDYKIWVESNSSPSVL</sequence>
<dbReference type="KEGG" id="tva:4770753"/>
<keyword evidence="1" id="KW-0472">Membrane</keyword>
<dbReference type="Proteomes" id="UP000001542">
    <property type="component" value="Unassembled WGS sequence"/>
</dbReference>
<name>A2E3L9_TRIV3</name>
<feature type="transmembrane region" description="Helical" evidence="1">
    <location>
        <begin position="390"/>
        <end position="411"/>
    </location>
</feature>
<dbReference type="RefSeq" id="XP_001325008.1">
    <property type="nucleotide sequence ID" value="XM_001324973.1"/>
</dbReference>
<evidence type="ECO:0000256" key="1">
    <source>
        <dbReference type="SAM" id="Phobius"/>
    </source>
</evidence>
<dbReference type="SMR" id="A2E3L9"/>
<proteinExistence type="predicted"/>
<gene>
    <name evidence="2" type="ORF">TVAG_401110</name>
</gene>
<dbReference type="EMBL" id="DS113296">
    <property type="protein sequence ID" value="EAY12785.1"/>
    <property type="molecule type" value="Genomic_DNA"/>
</dbReference>
<dbReference type="VEuPathDB" id="TrichDB:TVAG_401110"/>
<evidence type="ECO:0000313" key="2">
    <source>
        <dbReference type="EMBL" id="EAY12785.1"/>
    </source>
</evidence>
<evidence type="ECO:0008006" key="4">
    <source>
        <dbReference type="Google" id="ProtNLM"/>
    </source>
</evidence>
<evidence type="ECO:0000313" key="3">
    <source>
        <dbReference type="Proteomes" id="UP000001542"/>
    </source>
</evidence>
<keyword evidence="1" id="KW-1133">Transmembrane helix</keyword>
<dbReference type="VEuPathDB" id="TrichDB:TVAGG3_0647200"/>